<name>A0A2V3IF13_9FLOR</name>
<gene>
    <name evidence="1" type="ORF">BWQ96_09609</name>
</gene>
<protein>
    <submittedName>
        <fullName evidence="1">Uncharacterized protein</fullName>
    </submittedName>
</protein>
<accession>A0A2V3IF13</accession>
<sequence>MAARARSRPTPSVKASALQRATASVCSRACASVFNSPLRHVPNRRNARQRTMVEAYRVPLASCAIDPKGVPEYACRRHISFAFWAPHAIPPATLVMLAEGSFAGELAASSSTCNVQPRLMKSLLRSRFPAKHLSA</sequence>
<keyword evidence="2" id="KW-1185">Reference proteome</keyword>
<evidence type="ECO:0000313" key="1">
    <source>
        <dbReference type="EMBL" id="PXF40676.1"/>
    </source>
</evidence>
<dbReference type="EMBL" id="NBIV01000269">
    <property type="protein sequence ID" value="PXF40676.1"/>
    <property type="molecule type" value="Genomic_DNA"/>
</dbReference>
<dbReference type="AlphaFoldDB" id="A0A2V3IF13"/>
<comment type="caution">
    <text evidence="1">The sequence shown here is derived from an EMBL/GenBank/DDBJ whole genome shotgun (WGS) entry which is preliminary data.</text>
</comment>
<organism evidence="1 2">
    <name type="scientific">Gracilariopsis chorda</name>
    <dbReference type="NCBI Taxonomy" id="448386"/>
    <lineage>
        <taxon>Eukaryota</taxon>
        <taxon>Rhodophyta</taxon>
        <taxon>Florideophyceae</taxon>
        <taxon>Rhodymeniophycidae</taxon>
        <taxon>Gracilariales</taxon>
        <taxon>Gracilariaceae</taxon>
        <taxon>Gracilariopsis</taxon>
    </lineage>
</organism>
<proteinExistence type="predicted"/>
<reference evidence="1 2" key="1">
    <citation type="journal article" date="2018" name="Mol. Biol. Evol.">
        <title>Analysis of the draft genome of the red seaweed Gracilariopsis chorda provides insights into genome size evolution in Rhodophyta.</title>
        <authorList>
            <person name="Lee J."/>
            <person name="Yang E.C."/>
            <person name="Graf L."/>
            <person name="Yang J.H."/>
            <person name="Qiu H."/>
            <person name="Zel Zion U."/>
            <person name="Chan C.X."/>
            <person name="Stephens T.G."/>
            <person name="Weber A.P.M."/>
            <person name="Boo G.H."/>
            <person name="Boo S.M."/>
            <person name="Kim K.M."/>
            <person name="Shin Y."/>
            <person name="Jung M."/>
            <person name="Lee S.J."/>
            <person name="Yim H.S."/>
            <person name="Lee J.H."/>
            <person name="Bhattacharya D."/>
            <person name="Yoon H.S."/>
        </authorList>
    </citation>
    <scope>NUCLEOTIDE SEQUENCE [LARGE SCALE GENOMIC DNA]</scope>
    <source>
        <strain evidence="1 2">SKKU-2015</strain>
        <tissue evidence="1">Whole body</tissue>
    </source>
</reference>
<dbReference type="Proteomes" id="UP000247409">
    <property type="component" value="Unassembled WGS sequence"/>
</dbReference>
<evidence type="ECO:0000313" key="2">
    <source>
        <dbReference type="Proteomes" id="UP000247409"/>
    </source>
</evidence>